<evidence type="ECO:0000313" key="1">
    <source>
        <dbReference type="EMBL" id="SQH77824.1"/>
    </source>
</evidence>
<sequence>MSIYTSAVSANLSANPNDYSFLATQAKRSCLIIYITIKQPLTLTLNTL</sequence>
<dbReference type="AlphaFoldDB" id="A0A330M8W2"/>
<dbReference type="Proteomes" id="UP000250123">
    <property type="component" value="Chromosome SHEWBE"/>
</dbReference>
<dbReference type="EMBL" id="LS483452">
    <property type="protein sequence ID" value="SQH77824.1"/>
    <property type="molecule type" value="Genomic_DNA"/>
</dbReference>
<dbReference type="KEGG" id="sbk:SHEWBE_3861"/>
<protein>
    <submittedName>
        <fullName evidence="1">Uncharacterized protein</fullName>
    </submittedName>
</protein>
<accession>A0A330M8W2</accession>
<proteinExistence type="predicted"/>
<name>A0A330M8W2_9GAMM</name>
<evidence type="ECO:0000313" key="2">
    <source>
        <dbReference type="Proteomes" id="UP000250123"/>
    </source>
</evidence>
<gene>
    <name evidence="1" type="ORF">SHEWBE_3861</name>
</gene>
<organism evidence="1 2">
    <name type="scientific">Shewanella benthica</name>
    <dbReference type="NCBI Taxonomy" id="43661"/>
    <lineage>
        <taxon>Bacteria</taxon>
        <taxon>Pseudomonadati</taxon>
        <taxon>Pseudomonadota</taxon>
        <taxon>Gammaproteobacteria</taxon>
        <taxon>Alteromonadales</taxon>
        <taxon>Shewanellaceae</taxon>
        <taxon>Shewanella</taxon>
    </lineage>
</organism>
<reference evidence="2" key="1">
    <citation type="submission" date="2018-06" db="EMBL/GenBank/DDBJ databases">
        <authorList>
            <person name="Cea G.-C."/>
            <person name="William W."/>
        </authorList>
    </citation>
    <scope>NUCLEOTIDE SEQUENCE [LARGE SCALE GENOMIC DNA]</scope>
    <source>
        <strain evidence="2">DB21MT-2</strain>
    </source>
</reference>